<feature type="chain" id="PRO_5034609237" description="chitinase" evidence="10">
    <location>
        <begin position="18"/>
        <end position="441"/>
    </location>
</feature>
<evidence type="ECO:0000259" key="11">
    <source>
        <dbReference type="PROSITE" id="PS51910"/>
    </source>
</evidence>
<dbReference type="AlphaFoldDB" id="A0A8H3NKA1"/>
<evidence type="ECO:0000256" key="10">
    <source>
        <dbReference type="SAM" id="SignalP"/>
    </source>
</evidence>
<feature type="domain" description="GH18" evidence="11">
    <location>
        <begin position="18"/>
        <end position="441"/>
    </location>
</feature>
<sequence>MLKSLVFSLMAVQAAMGSRFAMYIDQYHTVDLPGSDQTQAITHAIMAFAPSKQFNTDSSFTPFETVETMRKRFGPDTKVMIAIGGWGDTAGFSDGAKDEASRTRYAKNVATMINNLGFDGVDIDWEYPGGNGEDYKKTPNSQKTGEIEAYPLFLQAIRDAIGKDKILSVAVPGKRGDMIAFTKEQGPKIWSSVDMVNVMSYDLMNRRDNVTNHHTSVAGSLDTIKAYKEIGLDTAKMNLGFAYYAKWFTTDPNSDCAEHPIGCAVVTLENPDGSDTGKSGALTFEKSTMASPPDNLKTSTDGTCGYAKGTKCPSVWKLVFLFSLLNSTKTLLGLTNPNSGTGDDFCQAGCLSDYGECKGISVTDSWRRALKDGKMDEQLGGQYYWDSTVNLFWTWDTPEIIDRKFKDIVAAEKLGGVMAWSLGEDTLNWEHLKEMQKGLVQ</sequence>
<dbReference type="GO" id="GO:0008843">
    <property type="term" value="F:endochitinase activity"/>
    <property type="evidence" value="ECO:0007669"/>
    <property type="project" value="UniProtKB-EC"/>
</dbReference>
<evidence type="ECO:0000256" key="1">
    <source>
        <dbReference type="ARBA" id="ARBA00000822"/>
    </source>
</evidence>
<dbReference type="GO" id="GO:0006032">
    <property type="term" value="P:chitin catabolic process"/>
    <property type="evidence" value="ECO:0007669"/>
    <property type="project" value="UniProtKB-KW"/>
</dbReference>
<dbReference type="FunFam" id="3.20.20.80:FF:000159">
    <property type="entry name" value="Class V chitinase, putative"/>
    <property type="match status" value="1"/>
</dbReference>
<dbReference type="InterPro" id="IPR017853">
    <property type="entry name" value="GH"/>
</dbReference>
<dbReference type="Gene3D" id="3.20.20.80">
    <property type="entry name" value="Glycosidases"/>
    <property type="match status" value="2"/>
</dbReference>
<dbReference type="Proteomes" id="UP000465221">
    <property type="component" value="Unassembled WGS sequence"/>
</dbReference>
<proteinExistence type="inferred from homology"/>
<evidence type="ECO:0000313" key="12">
    <source>
        <dbReference type="EMBL" id="GFF31490.1"/>
    </source>
</evidence>
<evidence type="ECO:0000256" key="2">
    <source>
        <dbReference type="ARBA" id="ARBA00008682"/>
    </source>
</evidence>
<dbReference type="SMART" id="SM00636">
    <property type="entry name" value="Glyco_18"/>
    <property type="match status" value="1"/>
</dbReference>
<dbReference type="SUPFAM" id="SSF51445">
    <property type="entry name" value="(Trans)glycosidases"/>
    <property type="match status" value="1"/>
</dbReference>
<dbReference type="GO" id="GO:0005576">
    <property type="term" value="C:extracellular region"/>
    <property type="evidence" value="ECO:0007669"/>
    <property type="project" value="TreeGrafter"/>
</dbReference>
<dbReference type="Gene3D" id="3.10.50.10">
    <property type="match status" value="1"/>
</dbReference>
<name>A0A8H3NKA1_9EURO</name>
<dbReference type="PROSITE" id="PS51910">
    <property type="entry name" value="GH18_2"/>
    <property type="match status" value="1"/>
</dbReference>
<evidence type="ECO:0000256" key="8">
    <source>
        <dbReference type="ARBA" id="ARBA00023326"/>
    </source>
</evidence>
<keyword evidence="6" id="KW-0119">Carbohydrate metabolism</keyword>
<dbReference type="InterPro" id="IPR011583">
    <property type="entry name" value="Chitinase_II/V-like_cat"/>
</dbReference>
<accession>A0A8H3NKA1</accession>
<evidence type="ECO:0000256" key="7">
    <source>
        <dbReference type="ARBA" id="ARBA00023295"/>
    </source>
</evidence>
<comment type="caution">
    <text evidence="12">The sequence shown here is derived from an EMBL/GenBank/DDBJ whole genome shotgun (WGS) entry which is preliminary data.</text>
</comment>
<keyword evidence="4 9" id="KW-0378">Hydrolase</keyword>
<evidence type="ECO:0000256" key="9">
    <source>
        <dbReference type="RuleBase" id="RU000489"/>
    </source>
</evidence>
<evidence type="ECO:0000256" key="3">
    <source>
        <dbReference type="ARBA" id="ARBA00012729"/>
    </source>
</evidence>
<keyword evidence="8" id="KW-0624">Polysaccharide degradation</keyword>
<evidence type="ECO:0000256" key="6">
    <source>
        <dbReference type="ARBA" id="ARBA00023277"/>
    </source>
</evidence>
<evidence type="ECO:0000256" key="5">
    <source>
        <dbReference type="ARBA" id="ARBA00023024"/>
    </source>
</evidence>
<dbReference type="CDD" id="cd00598">
    <property type="entry name" value="GH18_chitinase-like"/>
    <property type="match status" value="1"/>
</dbReference>
<dbReference type="GO" id="GO:0000272">
    <property type="term" value="P:polysaccharide catabolic process"/>
    <property type="evidence" value="ECO:0007669"/>
    <property type="project" value="UniProtKB-KW"/>
</dbReference>
<dbReference type="InterPro" id="IPR001579">
    <property type="entry name" value="Glyco_hydro_18_chit_AS"/>
</dbReference>
<dbReference type="InterPro" id="IPR029070">
    <property type="entry name" value="Chitinase_insertion_sf"/>
</dbReference>
<reference evidence="12 13" key="1">
    <citation type="submission" date="2020-01" db="EMBL/GenBank/DDBJ databases">
        <title>Draft genome sequence of Aspergillus udagawae IFM 46972.</title>
        <authorList>
            <person name="Takahashi H."/>
            <person name="Yaguchi T."/>
        </authorList>
    </citation>
    <scope>NUCLEOTIDE SEQUENCE [LARGE SCALE GENOMIC DNA]</scope>
    <source>
        <strain evidence="12 13">IFM 46972</strain>
    </source>
</reference>
<dbReference type="GO" id="GO:0008061">
    <property type="term" value="F:chitin binding"/>
    <property type="evidence" value="ECO:0007669"/>
    <property type="project" value="InterPro"/>
</dbReference>
<dbReference type="EC" id="3.2.1.14" evidence="3"/>
<comment type="catalytic activity">
    <reaction evidence="1">
        <text>Random endo-hydrolysis of N-acetyl-beta-D-glucosaminide (1-&gt;4)-beta-linkages in chitin and chitodextrins.</text>
        <dbReference type="EC" id="3.2.1.14"/>
    </reaction>
</comment>
<dbReference type="InterPro" id="IPR050314">
    <property type="entry name" value="Glycosyl_Hydrlase_18"/>
</dbReference>
<gene>
    <name evidence="12" type="ORF">IFM46972_03239</name>
</gene>
<evidence type="ECO:0000256" key="4">
    <source>
        <dbReference type="ARBA" id="ARBA00022801"/>
    </source>
</evidence>
<organism evidence="12 13">
    <name type="scientific">Aspergillus udagawae</name>
    <dbReference type="NCBI Taxonomy" id="91492"/>
    <lineage>
        <taxon>Eukaryota</taxon>
        <taxon>Fungi</taxon>
        <taxon>Dikarya</taxon>
        <taxon>Ascomycota</taxon>
        <taxon>Pezizomycotina</taxon>
        <taxon>Eurotiomycetes</taxon>
        <taxon>Eurotiomycetidae</taxon>
        <taxon>Eurotiales</taxon>
        <taxon>Aspergillaceae</taxon>
        <taxon>Aspergillus</taxon>
        <taxon>Aspergillus subgen. Fumigati</taxon>
    </lineage>
</organism>
<dbReference type="Pfam" id="PF00704">
    <property type="entry name" value="Glyco_hydro_18"/>
    <property type="match status" value="1"/>
</dbReference>
<feature type="signal peptide" evidence="10">
    <location>
        <begin position="1"/>
        <end position="17"/>
    </location>
</feature>
<dbReference type="PANTHER" id="PTHR11177:SF337">
    <property type="entry name" value="CHITINASE"/>
    <property type="match status" value="1"/>
</dbReference>
<comment type="similarity">
    <text evidence="2">Belongs to the glycosyl hydrolase 18 family. Chitinase class V subfamily.</text>
</comment>
<keyword evidence="5" id="KW-0146">Chitin degradation</keyword>
<dbReference type="PROSITE" id="PS01095">
    <property type="entry name" value="GH18_1"/>
    <property type="match status" value="1"/>
</dbReference>
<dbReference type="InterPro" id="IPR001223">
    <property type="entry name" value="Glyco_hydro18_cat"/>
</dbReference>
<dbReference type="EMBL" id="BLKC01000017">
    <property type="protein sequence ID" value="GFF31490.1"/>
    <property type="molecule type" value="Genomic_DNA"/>
</dbReference>
<keyword evidence="7 9" id="KW-0326">Glycosidase</keyword>
<keyword evidence="10" id="KW-0732">Signal</keyword>
<protein>
    <recommendedName>
        <fullName evidence="3">chitinase</fullName>
        <ecNumber evidence="3">3.2.1.14</ecNumber>
    </recommendedName>
</protein>
<dbReference type="PANTHER" id="PTHR11177">
    <property type="entry name" value="CHITINASE"/>
    <property type="match status" value="1"/>
</dbReference>
<evidence type="ECO:0000313" key="13">
    <source>
        <dbReference type="Proteomes" id="UP000465221"/>
    </source>
</evidence>